<dbReference type="AlphaFoldDB" id="A0A2N0BD45"/>
<name>A0A2N0BD45_9LEPT</name>
<proteinExistence type="predicted"/>
<evidence type="ECO:0000313" key="3">
    <source>
        <dbReference type="Proteomes" id="UP000232122"/>
    </source>
</evidence>
<evidence type="ECO:0000313" key="2">
    <source>
        <dbReference type="EMBL" id="PJZ94405.1"/>
    </source>
</evidence>
<organism evidence="2">
    <name type="scientific">Leptospira ellisii</name>
    <dbReference type="NCBI Taxonomy" id="2023197"/>
    <lineage>
        <taxon>Bacteria</taxon>
        <taxon>Pseudomonadati</taxon>
        <taxon>Spirochaetota</taxon>
        <taxon>Spirochaetia</taxon>
        <taxon>Leptospirales</taxon>
        <taxon>Leptospiraceae</taxon>
        <taxon>Leptospira</taxon>
    </lineage>
</organism>
<reference evidence="1 3" key="2">
    <citation type="journal article" date="2018" name="Microb. Genom.">
        <title>Deciphering the unexplored Leptospira diversity from soils uncovers genomic evolution to virulence.</title>
        <authorList>
            <person name="Thibeaux R."/>
            <person name="Iraola G."/>
            <person name="Ferres I."/>
            <person name="Bierque E."/>
            <person name="Girault D."/>
            <person name="Soupe-Gilbert M.E."/>
            <person name="Picardeau M."/>
            <person name="Goarant C."/>
        </authorList>
    </citation>
    <scope>NUCLEOTIDE SEQUENCE [LARGE SCALE GENOMIC DNA]</scope>
    <source>
        <strain evidence="1 3">ATI7-C-A5</strain>
    </source>
</reference>
<gene>
    <name evidence="1" type="ORF">CH379_006570</name>
    <name evidence="2" type="ORF">CH379_02765</name>
</gene>
<keyword evidence="3" id="KW-1185">Reference proteome</keyword>
<reference evidence="2" key="1">
    <citation type="submission" date="2017-07" db="EMBL/GenBank/DDBJ databases">
        <title>Leptospira spp. isolated from tropical soils.</title>
        <authorList>
            <person name="Thibeaux R."/>
            <person name="Iraola G."/>
            <person name="Ferres I."/>
            <person name="Bierque E."/>
            <person name="Girault D."/>
            <person name="Soupe-Gilbert M.-E."/>
            <person name="Picardeau M."/>
            <person name="Goarant C."/>
        </authorList>
    </citation>
    <scope>NUCLEOTIDE SEQUENCE [LARGE SCALE GENOMIC DNA]</scope>
    <source>
        <strain evidence="2">ATI7-C-A5</strain>
    </source>
</reference>
<dbReference type="EMBL" id="NPEF02000005">
    <property type="protein sequence ID" value="MDV6235288.1"/>
    <property type="molecule type" value="Genomic_DNA"/>
</dbReference>
<dbReference type="RefSeq" id="WP_100764601.1">
    <property type="nucleotide sequence ID" value="NZ_NPEF02000005.1"/>
</dbReference>
<sequence>MNLLYVLIQCGYGPRIVEMFPDLPEHFPYLFLFFGSDRVRGWIEGKINADTGELFPLLDIAFKSYNKKTPEDIRALASYGKKNPVFLDNLAACLNVYECHLYSNYRPGANWFFSEFSRFHYAKGAGLLDFFITRPEPIPSLATMKAETCLLYGITSASDAYENSLPYLYRTVMFHLAFSKAPSLPLWSEQPATIRKNPYKVNFKRIHGHAVKTIQKLNRIGFEI</sequence>
<evidence type="ECO:0000313" key="1">
    <source>
        <dbReference type="EMBL" id="MDV6235288.1"/>
    </source>
</evidence>
<reference evidence="1" key="3">
    <citation type="submission" date="2023-10" db="EMBL/GenBank/DDBJ databases">
        <authorList>
            <person name="Picardeau M."/>
            <person name="Thibeaux R."/>
        </authorList>
    </citation>
    <scope>NUCLEOTIDE SEQUENCE</scope>
    <source>
        <strain evidence="1">ATI7-C-A5</strain>
    </source>
</reference>
<dbReference type="EMBL" id="NPEF01000016">
    <property type="protein sequence ID" value="PJZ94405.1"/>
    <property type="molecule type" value="Genomic_DNA"/>
</dbReference>
<comment type="caution">
    <text evidence="2">The sequence shown here is derived from an EMBL/GenBank/DDBJ whole genome shotgun (WGS) entry which is preliminary data.</text>
</comment>
<protein>
    <submittedName>
        <fullName evidence="2">Uncharacterized protein</fullName>
    </submittedName>
</protein>
<dbReference type="Proteomes" id="UP000232122">
    <property type="component" value="Unassembled WGS sequence"/>
</dbReference>
<dbReference type="OrthoDB" id="5480874at2"/>
<accession>A0A2N0BD45</accession>